<comment type="caution">
    <text evidence="1">The sequence shown here is derived from an EMBL/GenBank/DDBJ whole genome shotgun (WGS) entry which is preliminary data.</text>
</comment>
<protein>
    <submittedName>
        <fullName evidence="1">17680_t:CDS:1</fullName>
    </submittedName>
</protein>
<reference evidence="1" key="1">
    <citation type="submission" date="2021-06" db="EMBL/GenBank/DDBJ databases">
        <authorList>
            <person name="Kallberg Y."/>
            <person name="Tangrot J."/>
            <person name="Rosling A."/>
        </authorList>
    </citation>
    <scope>NUCLEOTIDE SEQUENCE</scope>
    <source>
        <strain evidence="1">MA461A</strain>
    </source>
</reference>
<keyword evidence="2" id="KW-1185">Reference proteome</keyword>
<dbReference type="Proteomes" id="UP000789920">
    <property type="component" value="Unassembled WGS sequence"/>
</dbReference>
<sequence>RKFNDEFLQINVEAVNMEMSNELTIEQFFDIRMLERNQEEIIENDQIINPQRPTSNTNKDWSVDDIFFQYNTAFE</sequence>
<feature type="non-terminal residue" evidence="1">
    <location>
        <position position="1"/>
    </location>
</feature>
<evidence type="ECO:0000313" key="2">
    <source>
        <dbReference type="Proteomes" id="UP000789920"/>
    </source>
</evidence>
<proteinExistence type="predicted"/>
<organism evidence="1 2">
    <name type="scientific">Racocetra persica</name>
    <dbReference type="NCBI Taxonomy" id="160502"/>
    <lineage>
        <taxon>Eukaryota</taxon>
        <taxon>Fungi</taxon>
        <taxon>Fungi incertae sedis</taxon>
        <taxon>Mucoromycota</taxon>
        <taxon>Glomeromycotina</taxon>
        <taxon>Glomeromycetes</taxon>
        <taxon>Diversisporales</taxon>
        <taxon>Gigasporaceae</taxon>
        <taxon>Racocetra</taxon>
    </lineage>
</organism>
<accession>A0ACA9QTS9</accession>
<name>A0ACA9QTS9_9GLOM</name>
<evidence type="ECO:0000313" key="1">
    <source>
        <dbReference type="EMBL" id="CAG8760888.1"/>
    </source>
</evidence>
<gene>
    <name evidence="1" type="ORF">RPERSI_LOCUS15217</name>
</gene>
<dbReference type="EMBL" id="CAJVQC010036245">
    <property type="protein sequence ID" value="CAG8760888.1"/>
    <property type="molecule type" value="Genomic_DNA"/>
</dbReference>